<dbReference type="AlphaFoldDB" id="I0V7C9"/>
<sequence length="160" mass="18148">MPLAGSVDDRIGDMTANDELRSELARQVGRMLLDAVEGEWVRIDLRCKVLSDVHDLALTVLMSDGSSPAVAVPEGIVEPVLRIRELVYREGEGTWFSARWILDPPGRMNVNYNLEWDPLWEPDVPASSWRADLERFPRDEEHMPEWLRAKLAEVPEGGEV</sequence>
<dbReference type="EMBL" id="JH636049">
    <property type="protein sequence ID" value="EID56032.1"/>
    <property type="molecule type" value="Genomic_DNA"/>
</dbReference>
<dbReference type="Proteomes" id="UP000004691">
    <property type="component" value="Unassembled WGS sequence"/>
</dbReference>
<evidence type="ECO:0000313" key="2">
    <source>
        <dbReference type="Proteomes" id="UP000004691"/>
    </source>
</evidence>
<protein>
    <submittedName>
        <fullName evidence="1">Uncharacterized protein</fullName>
    </submittedName>
</protein>
<dbReference type="STRING" id="882086.SacxiDRAFT_3840"/>
<keyword evidence="2" id="KW-1185">Reference proteome</keyword>
<dbReference type="SUPFAM" id="SSF160424">
    <property type="entry name" value="BH3703-like"/>
    <property type="match status" value="1"/>
</dbReference>
<dbReference type="eggNOG" id="COG0457">
    <property type="taxonomic scope" value="Bacteria"/>
</dbReference>
<reference evidence="1 2" key="1">
    <citation type="submission" date="2012-01" db="EMBL/GenBank/DDBJ databases">
        <title>Improved High-Quality Draft sequence of Saccharomonospora xinjiangensis XJ-54.</title>
        <authorList>
            <consortium name="US DOE Joint Genome Institute"/>
            <person name="Lucas S."/>
            <person name="Han J."/>
            <person name="Lapidus A."/>
            <person name="Cheng J.-F."/>
            <person name="Goodwin L."/>
            <person name="Pitluck S."/>
            <person name="Peters L."/>
            <person name="Mikhailova N."/>
            <person name="Teshima H."/>
            <person name="Detter J.C."/>
            <person name="Han C."/>
            <person name="Tapia R."/>
            <person name="Land M."/>
            <person name="Hauser L."/>
            <person name="Kyrpides N."/>
            <person name="Ivanova N."/>
            <person name="Pagani I."/>
            <person name="Brambilla E.-M."/>
            <person name="Klenk H.-P."/>
            <person name="Woyke T."/>
        </authorList>
    </citation>
    <scope>NUCLEOTIDE SEQUENCE [LARGE SCALE GENOMIC DNA]</scope>
    <source>
        <strain evidence="1 2">XJ-54</strain>
    </source>
</reference>
<evidence type="ECO:0000313" key="1">
    <source>
        <dbReference type="EMBL" id="EID56032.1"/>
    </source>
</evidence>
<dbReference type="HOGENOM" id="CLU_129307_0_0_11"/>
<dbReference type="InterPro" id="IPR036170">
    <property type="entry name" value="YezG-like_sf"/>
</dbReference>
<gene>
    <name evidence="1" type="ORF">SacxiDRAFT_3840</name>
</gene>
<name>I0V7C9_9PSEU</name>
<proteinExistence type="predicted"/>
<accession>I0V7C9</accession>
<organism evidence="1 2">
    <name type="scientific">Saccharomonospora xinjiangensis XJ-54</name>
    <dbReference type="NCBI Taxonomy" id="882086"/>
    <lineage>
        <taxon>Bacteria</taxon>
        <taxon>Bacillati</taxon>
        <taxon>Actinomycetota</taxon>
        <taxon>Actinomycetes</taxon>
        <taxon>Pseudonocardiales</taxon>
        <taxon>Pseudonocardiaceae</taxon>
        <taxon>Saccharomonospora</taxon>
    </lineage>
</organism>